<dbReference type="Gramene" id="LPERR03G18770.1">
    <property type="protein sequence ID" value="LPERR03G18770.1"/>
    <property type="gene ID" value="LPERR03G18770"/>
</dbReference>
<dbReference type="HOGENOM" id="CLU_1962752_0_0_1"/>
<accession>A0A0D9VVE4</accession>
<dbReference type="Gene3D" id="3.30.300.30">
    <property type="match status" value="1"/>
</dbReference>
<proteinExistence type="predicted"/>
<dbReference type="SUPFAM" id="SSF56801">
    <property type="entry name" value="Acetyl-CoA synthetase-like"/>
    <property type="match status" value="1"/>
</dbReference>
<keyword evidence="2" id="KW-1185">Reference proteome</keyword>
<reference evidence="1 2" key="1">
    <citation type="submission" date="2012-08" db="EMBL/GenBank/DDBJ databases">
        <title>Oryza genome evolution.</title>
        <authorList>
            <person name="Wing R.A."/>
        </authorList>
    </citation>
    <scope>NUCLEOTIDE SEQUENCE</scope>
</reference>
<evidence type="ECO:0000313" key="2">
    <source>
        <dbReference type="Proteomes" id="UP000032180"/>
    </source>
</evidence>
<protein>
    <submittedName>
        <fullName evidence="1">Uncharacterized protein</fullName>
    </submittedName>
</protein>
<name>A0A0D9VVE4_9ORYZ</name>
<evidence type="ECO:0000313" key="1">
    <source>
        <dbReference type="EnsemblPlants" id="LPERR03G18770.1"/>
    </source>
</evidence>
<dbReference type="EnsemblPlants" id="LPERR03G18770.1">
    <property type="protein sequence ID" value="LPERR03G18770.1"/>
    <property type="gene ID" value="LPERR03G18770"/>
</dbReference>
<organism evidence="1 2">
    <name type="scientific">Leersia perrieri</name>
    <dbReference type="NCBI Taxonomy" id="77586"/>
    <lineage>
        <taxon>Eukaryota</taxon>
        <taxon>Viridiplantae</taxon>
        <taxon>Streptophyta</taxon>
        <taxon>Embryophyta</taxon>
        <taxon>Tracheophyta</taxon>
        <taxon>Spermatophyta</taxon>
        <taxon>Magnoliopsida</taxon>
        <taxon>Liliopsida</taxon>
        <taxon>Poales</taxon>
        <taxon>Poaceae</taxon>
        <taxon>BOP clade</taxon>
        <taxon>Oryzoideae</taxon>
        <taxon>Oryzeae</taxon>
        <taxon>Oryzinae</taxon>
        <taxon>Leersia</taxon>
    </lineage>
</organism>
<dbReference type="Proteomes" id="UP000032180">
    <property type="component" value="Chromosome 3"/>
</dbReference>
<reference evidence="2" key="2">
    <citation type="submission" date="2013-12" db="EMBL/GenBank/DDBJ databases">
        <authorList>
            <person name="Yu Y."/>
            <person name="Lee S."/>
            <person name="de Baynast K."/>
            <person name="Wissotski M."/>
            <person name="Liu L."/>
            <person name="Talag J."/>
            <person name="Goicoechea J."/>
            <person name="Angelova A."/>
            <person name="Jetty R."/>
            <person name="Kudrna D."/>
            <person name="Golser W."/>
            <person name="Rivera L."/>
            <person name="Zhang J."/>
            <person name="Wing R."/>
        </authorList>
    </citation>
    <scope>NUCLEOTIDE SEQUENCE</scope>
</reference>
<dbReference type="InterPro" id="IPR045851">
    <property type="entry name" value="AMP-bd_C_sf"/>
</dbReference>
<reference evidence="1" key="3">
    <citation type="submission" date="2015-04" db="UniProtKB">
        <authorList>
            <consortium name="EnsemblPlants"/>
        </authorList>
    </citation>
    <scope>IDENTIFICATION</scope>
</reference>
<sequence length="128" mass="14753">MTMRSSLWIDSRRSKYRGFQVALAELETLLITHPSIADAVVDVGRKRAICSSQFAGLKQFVLLRASKIPESEFTTLSNGLKGHPKLLLKSNLKFLFRHDFYLHHVKQVQLPHHRIVPNFRSEKVHAKH</sequence>
<dbReference type="AlphaFoldDB" id="A0A0D9VVE4"/>